<evidence type="ECO:0000313" key="3">
    <source>
        <dbReference type="EMBL" id="MDH7960606.1"/>
    </source>
</evidence>
<reference evidence="3" key="5">
    <citation type="submission" date="2023-04" db="EMBL/GenBank/DDBJ databases">
        <title>Genomic analysis of Lactococcus garvieae isolates.</title>
        <authorList>
            <person name="Zhanghang C."/>
        </authorList>
    </citation>
    <scope>NUCLEOTIDE SEQUENCE</scope>
    <source>
        <strain evidence="3">ZB-1</strain>
    </source>
</reference>
<dbReference type="InterPro" id="IPR021688">
    <property type="entry name" value="DUF3270"/>
</dbReference>
<dbReference type="Pfam" id="PF11674">
    <property type="entry name" value="DUF3270"/>
    <property type="match status" value="1"/>
</dbReference>
<dbReference type="Proteomes" id="UP001217324">
    <property type="component" value="Chromosome"/>
</dbReference>
<reference evidence="2 8" key="2">
    <citation type="submission" date="2020-06" db="EMBL/GenBank/DDBJ databases">
        <title>Draft genome sequence of Lactic acid bacteria from Okinawan-style tofu.</title>
        <authorList>
            <person name="Takara I."/>
            <person name="Ikematsu S."/>
        </authorList>
    </citation>
    <scope>NUCLEOTIDE SEQUENCE [LARGE SCALE GENOMIC DNA]</scope>
    <source>
        <strain evidence="2">Lg38</strain>
        <strain evidence="8">lg38</strain>
    </source>
</reference>
<reference evidence="6" key="4">
    <citation type="submission" date="2023-02" db="EMBL/GenBank/DDBJ databases">
        <title>Comparative genomics and fermentation flavor characterization of five lactic acid bacteria reveal flavor biosynthesis metabolic pathways in fermented muskmelon puree.</title>
        <authorList>
            <person name="Yuan L."/>
            <person name="Li M."/>
            <person name="Xu X."/>
            <person name="Lao F."/>
            <person name="Wu J."/>
        </authorList>
    </citation>
    <scope>NUCLEOTIDE SEQUENCE</scope>
    <source>
        <strain evidence="6">Pa-2</strain>
    </source>
</reference>
<evidence type="ECO:0000313" key="5">
    <source>
        <dbReference type="EMBL" id="UYT10100.1"/>
    </source>
</evidence>
<keyword evidence="1" id="KW-1133">Transmembrane helix</keyword>
<keyword evidence="1" id="KW-0472">Membrane</keyword>
<dbReference type="Proteomes" id="UP000181969">
    <property type="component" value="Unassembled WGS sequence"/>
</dbReference>
<feature type="transmembrane region" description="Helical" evidence="1">
    <location>
        <begin position="37"/>
        <end position="56"/>
    </location>
</feature>
<dbReference type="Proteomes" id="UP001157396">
    <property type="component" value="Unassembled WGS sequence"/>
</dbReference>
<evidence type="ECO:0000256" key="1">
    <source>
        <dbReference type="SAM" id="Phobius"/>
    </source>
</evidence>
<dbReference type="GeneID" id="61073564"/>
<organism evidence="4 7">
    <name type="scientific">Lactococcus garvieae</name>
    <dbReference type="NCBI Taxonomy" id="1363"/>
    <lineage>
        <taxon>Bacteria</taxon>
        <taxon>Bacillati</taxon>
        <taxon>Bacillota</taxon>
        <taxon>Bacilli</taxon>
        <taxon>Lactobacillales</taxon>
        <taxon>Streptococcaceae</taxon>
        <taxon>Lactococcus</taxon>
    </lineage>
</organism>
<reference evidence="4 7" key="1">
    <citation type="submission" date="2016-10" db="EMBL/GenBank/DDBJ databases">
        <authorList>
            <person name="de Groot N.N."/>
        </authorList>
    </citation>
    <scope>NUCLEOTIDE SEQUENCE [LARGE SCALE GENOMIC DNA]</scope>
    <source>
        <strain evidence="4 7">M79</strain>
    </source>
</reference>
<name>A0A1I4I8C7_9LACT</name>
<dbReference type="AlphaFoldDB" id="A0A1I4I8C7"/>
<sequence>MELKNLNDFYEKQEYYSYDELHEQESHLTTRVHELTFFLNVASFSVIMAMMVYIFITMTSSLVAVPAALVVGFIVFLVCKKGIKKIVHLLMK</sequence>
<dbReference type="Proteomes" id="UP001164042">
    <property type="component" value="Chromosome"/>
</dbReference>
<dbReference type="EMBL" id="JARYTV010000010">
    <property type="protein sequence ID" value="MDH7960606.1"/>
    <property type="molecule type" value="Genomic_DNA"/>
</dbReference>
<gene>
    <name evidence="2" type="primary">yuhC</name>
    <name evidence="2" type="ORF">ikelab_20390</name>
    <name evidence="5" type="ORF">OF801_09045</name>
    <name evidence="6" type="ORF">PWF74_08215</name>
    <name evidence="3" type="ORF">QHR29_09050</name>
    <name evidence="4" type="ORF">SAMN05216438_1144</name>
</gene>
<evidence type="ECO:0000313" key="8">
    <source>
        <dbReference type="Proteomes" id="UP000504756"/>
    </source>
</evidence>
<dbReference type="EMBL" id="CP109635">
    <property type="protein sequence ID" value="UYT10100.1"/>
    <property type="molecule type" value="Genomic_DNA"/>
</dbReference>
<accession>A0A1I4I8C7</accession>
<keyword evidence="1" id="KW-0812">Transmembrane</keyword>
<dbReference type="OrthoDB" id="2243642at2"/>
<dbReference type="EMBL" id="CP118627">
    <property type="protein sequence ID" value="WEA13492.1"/>
    <property type="molecule type" value="Genomic_DNA"/>
</dbReference>
<dbReference type="OMA" id="YRETQGR"/>
<dbReference type="EMBL" id="FOTJ01000014">
    <property type="protein sequence ID" value="SFL50688.1"/>
    <property type="molecule type" value="Genomic_DNA"/>
</dbReference>
<dbReference type="RefSeq" id="WP_003133353.1">
    <property type="nucleotide sequence ID" value="NZ_AP026069.1"/>
</dbReference>
<evidence type="ECO:0000313" key="4">
    <source>
        <dbReference type="EMBL" id="SFL50688.1"/>
    </source>
</evidence>
<reference evidence="5" key="3">
    <citation type="submission" date="2022-10" db="EMBL/GenBank/DDBJ databases">
        <title>Genome assembly of Lactococcus garvieae isolates from cricket gut.</title>
        <authorList>
            <person name="Luecke A.R."/>
            <person name="Brown A.M.V."/>
            <person name="Wakeman C.A."/>
        </authorList>
    </citation>
    <scope>NUCLEOTIDE SEQUENCE</scope>
    <source>
        <strain evidence="5">Alexii-11_2</strain>
    </source>
</reference>
<evidence type="ECO:0000313" key="6">
    <source>
        <dbReference type="EMBL" id="WEA13492.1"/>
    </source>
</evidence>
<dbReference type="EMBL" id="BLXU01000016">
    <property type="protein sequence ID" value="GFO52764.1"/>
    <property type="molecule type" value="Genomic_DNA"/>
</dbReference>
<protein>
    <submittedName>
        <fullName evidence="3">DUF3270 domain-containing protein</fullName>
    </submittedName>
</protein>
<proteinExistence type="predicted"/>
<evidence type="ECO:0000313" key="2">
    <source>
        <dbReference type="EMBL" id="GFO52764.1"/>
    </source>
</evidence>
<feature type="transmembrane region" description="Helical" evidence="1">
    <location>
        <begin position="62"/>
        <end position="79"/>
    </location>
</feature>
<evidence type="ECO:0000313" key="7">
    <source>
        <dbReference type="Proteomes" id="UP000181969"/>
    </source>
</evidence>
<dbReference type="Proteomes" id="UP000504756">
    <property type="component" value="Unassembled WGS sequence"/>
</dbReference>